<protein>
    <submittedName>
        <fullName evidence="1">DUF928 domain-containing protein</fullName>
    </submittedName>
</protein>
<gene>
    <name evidence="1" type="ORF">V2H45_19935</name>
</gene>
<dbReference type="Proteomes" id="UP001333818">
    <property type="component" value="Unassembled WGS sequence"/>
</dbReference>
<dbReference type="RefSeq" id="WP_330485454.1">
    <property type="nucleotide sequence ID" value="NZ_JAZBJZ010000106.1"/>
</dbReference>
<proteinExistence type="predicted"/>
<evidence type="ECO:0000313" key="2">
    <source>
        <dbReference type="Proteomes" id="UP001333818"/>
    </source>
</evidence>
<name>A0AAW9Q724_9CYAN</name>
<sequence>MAFLWVALPSQLLRAQDIPVYDPPPPTDPTIRGGSCSSVVPNVLSPTLDKRILTTSAYPVLLFSVPTTSARQAEFVLKDSKKETIYRRTYNLAGKSGILRVTLPTDGSINELAVGQSYKWEFNLICEPANREHDDFVVGKLQRVSSNQCQKPVSQVSLWERYRALEYDGLAIVDAMRRANPTEQRLQVEWESWLERHNLGNLKKLPAIELK</sequence>
<dbReference type="AlphaFoldDB" id="A0AAW9Q724"/>
<dbReference type="InterPro" id="IPR010328">
    <property type="entry name" value="DUF928"/>
</dbReference>
<keyword evidence="2" id="KW-1185">Reference proteome</keyword>
<accession>A0AAW9Q724</accession>
<dbReference type="EMBL" id="JAZBJZ010000106">
    <property type="protein sequence ID" value="MEE3719018.1"/>
    <property type="molecule type" value="Genomic_DNA"/>
</dbReference>
<reference evidence="1" key="1">
    <citation type="submission" date="2024-01" db="EMBL/GenBank/DDBJ databases">
        <title>Bank of Algae and Cyanobacteria of the Azores (BACA) strain genomes.</title>
        <authorList>
            <person name="Luz R."/>
            <person name="Cordeiro R."/>
            <person name="Fonseca A."/>
            <person name="Goncalves V."/>
        </authorList>
    </citation>
    <scope>NUCLEOTIDE SEQUENCE</scope>
    <source>
        <strain evidence="1">BACA0141</strain>
    </source>
</reference>
<organism evidence="1 2">
    <name type="scientific">Tumidithrix elongata BACA0141</name>
    <dbReference type="NCBI Taxonomy" id="2716417"/>
    <lineage>
        <taxon>Bacteria</taxon>
        <taxon>Bacillati</taxon>
        <taxon>Cyanobacteriota</taxon>
        <taxon>Cyanophyceae</taxon>
        <taxon>Pseudanabaenales</taxon>
        <taxon>Pseudanabaenaceae</taxon>
        <taxon>Tumidithrix</taxon>
        <taxon>Tumidithrix elongata</taxon>
    </lineage>
</organism>
<evidence type="ECO:0000313" key="1">
    <source>
        <dbReference type="EMBL" id="MEE3719018.1"/>
    </source>
</evidence>
<dbReference type="Pfam" id="PF06051">
    <property type="entry name" value="DUF928"/>
    <property type="match status" value="1"/>
</dbReference>
<comment type="caution">
    <text evidence="1">The sequence shown here is derived from an EMBL/GenBank/DDBJ whole genome shotgun (WGS) entry which is preliminary data.</text>
</comment>